<evidence type="ECO:0008006" key="2">
    <source>
        <dbReference type="Google" id="ProtNLM"/>
    </source>
</evidence>
<name>X1CTN0_9ZZZZ</name>
<proteinExistence type="predicted"/>
<comment type="caution">
    <text evidence="1">The sequence shown here is derived from an EMBL/GenBank/DDBJ whole genome shotgun (WGS) entry which is preliminary data.</text>
</comment>
<reference evidence="1" key="1">
    <citation type="journal article" date="2014" name="Front. Microbiol.">
        <title>High frequency of phylogenetically diverse reductive dehalogenase-homologous genes in deep subseafloor sedimentary metagenomes.</title>
        <authorList>
            <person name="Kawai M."/>
            <person name="Futagami T."/>
            <person name="Toyoda A."/>
            <person name="Takaki Y."/>
            <person name="Nishi S."/>
            <person name="Hori S."/>
            <person name="Arai W."/>
            <person name="Tsubouchi T."/>
            <person name="Morono Y."/>
            <person name="Uchiyama I."/>
            <person name="Ito T."/>
            <person name="Fujiyama A."/>
            <person name="Inagaki F."/>
            <person name="Takami H."/>
        </authorList>
    </citation>
    <scope>NUCLEOTIDE SEQUENCE</scope>
    <source>
        <strain evidence="1">Expedition CK06-06</strain>
    </source>
</reference>
<accession>X1CTN0</accession>
<feature type="non-terminal residue" evidence="1">
    <location>
        <position position="1"/>
    </location>
</feature>
<dbReference type="Pfam" id="PF12686">
    <property type="entry name" value="DUF3800"/>
    <property type="match status" value="1"/>
</dbReference>
<protein>
    <recommendedName>
        <fullName evidence="2">DUF3800 domain-containing protein</fullName>
    </recommendedName>
</protein>
<sequence length="240" mass="28298">DESGHHGLRKINQEYPIFLLACCVFEEFYFKNTFIKKIEELKLKHFGSKDIILHSRDIRKWQKEFKCLGDVNKRLVFYKDLDNLIKNSEFSIIASAINKNKLIQQYGPRADNPYNISLSFILERSIFYTDNIKYSHIGIIAESRGKKEDEQLYNQHQLILSNGTHYITSTRFKEKIKFFKFIDKNENNIGTQISDLIAYPIATKIIYPERVNLAFEVLENKIYRQFPGSDYLGYGLKIFP</sequence>
<gene>
    <name evidence="1" type="ORF">S01H4_43117</name>
</gene>
<dbReference type="EMBL" id="BART01023753">
    <property type="protein sequence ID" value="GAG96332.1"/>
    <property type="molecule type" value="Genomic_DNA"/>
</dbReference>
<evidence type="ECO:0000313" key="1">
    <source>
        <dbReference type="EMBL" id="GAG96332.1"/>
    </source>
</evidence>
<organism evidence="1">
    <name type="scientific">marine sediment metagenome</name>
    <dbReference type="NCBI Taxonomy" id="412755"/>
    <lineage>
        <taxon>unclassified sequences</taxon>
        <taxon>metagenomes</taxon>
        <taxon>ecological metagenomes</taxon>
    </lineage>
</organism>
<dbReference type="AlphaFoldDB" id="X1CTN0"/>
<dbReference type="InterPro" id="IPR024524">
    <property type="entry name" value="DUF3800"/>
</dbReference>